<accession>A0A7X3LT48</accession>
<dbReference type="InterPro" id="IPR036264">
    <property type="entry name" value="Bact_exopeptidase_dim_dom"/>
</dbReference>
<dbReference type="InterPro" id="IPR001261">
    <property type="entry name" value="ArgE/DapE_CS"/>
</dbReference>
<evidence type="ECO:0000256" key="4">
    <source>
        <dbReference type="ARBA" id="ARBA00022723"/>
    </source>
</evidence>
<dbReference type="Pfam" id="PF01546">
    <property type="entry name" value="Peptidase_M20"/>
    <property type="match status" value="1"/>
</dbReference>
<dbReference type="InterPro" id="IPR011650">
    <property type="entry name" value="Peptidase_M20_dimer"/>
</dbReference>
<dbReference type="SUPFAM" id="SSF55031">
    <property type="entry name" value="Bacterial exopeptidase dimerisation domain"/>
    <property type="match status" value="1"/>
</dbReference>
<comment type="cofactor">
    <cofactor evidence="1">
        <name>Mn(2+)</name>
        <dbReference type="ChEBI" id="CHEBI:29035"/>
    </cofactor>
</comment>
<feature type="binding site" evidence="8">
    <location>
        <position position="221"/>
    </location>
    <ligand>
        <name>allantoate</name>
        <dbReference type="ChEBI" id="CHEBI:17536"/>
    </ligand>
</feature>
<dbReference type="EMBL" id="WUMV01000002">
    <property type="protein sequence ID" value="MXN64625.1"/>
    <property type="molecule type" value="Genomic_DNA"/>
</dbReference>
<feature type="binding site" evidence="7">
    <location>
        <position position="97"/>
    </location>
    <ligand>
        <name>Zn(2+)</name>
        <dbReference type="ChEBI" id="CHEBI:29105"/>
        <label>1</label>
    </ligand>
</feature>
<dbReference type="Gene3D" id="3.30.70.360">
    <property type="match status" value="1"/>
</dbReference>
<dbReference type="PANTHER" id="PTHR32494:SF19">
    <property type="entry name" value="ALLANTOATE DEIMINASE-RELATED"/>
    <property type="match status" value="1"/>
</dbReference>
<feature type="binding site" evidence="7">
    <location>
        <position position="389"/>
    </location>
    <ligand>
        <name>Zn(2+)</name>
        <dbReference type="ChEBI" id="CHEBI:29105"/>
        <label>2</label>
    </ligand>
</feature>
<dbReference type="PIRSF" id="PIRSF001235">
    <property type="entry name" value="Amidase_carbamoylase"/>
    <property type="match status" value="1"/>
</dbReference>
<evidence type="ECO:0000256" key="3">
    <source>
        <dbReference type="ARBA" id="ARBA00011738"/>
    </source>
</evidence>
<dbReference type="NCBIfam" id="TIGR01879">
    <property type="entry name" value="hydantase"/>
    <property type="match status" value="1"/>
</dbReference>
<evidence type="ECO:0000313" key="10">
    <source>
        <dbReference type="EMBL" id="MXN64625.1"/>
    </source>
</evidence>
<dbReference type="CDD" id="cd03884">
    <property type="entry name" value="M20_bAS"/>
    <property type="match status" value="1"/>
</dbReference>
<dbReference type="NCBIfam" id="NF006775">
    <property type="entry name" value="PRK09290.2-5"/>
    <property type="match status" value="1"/>
</dbReference>
<reference evidence="10 11" key="1">
    <citation type="submission" date="2019-12" db="EMBL/GenBank/DDBJ databases">
        <authorList>
            <person name="Li M."/>
        </authorList>
    </citation>
    <scope>NUCLEOTIDE SEQUENCE [LARGE SCALE GENOMIC DNA]</scope>
    <source>
        <strain evidence="10 11">GBMRC 2046</strain>
    </source>
</reference>
<feature type="binding site" evidence="7">
    <location>
        <position position="86"/>
    </location>
    <ligand>
        <name>Zn(2+)</name>
        <dbReference type="ChEBI" id="CHEBI:29105"/>
        <label>1</label>
    </ligand>
</feature>
<sequence>MPLQSTYELGETASRLIDDLSRISADEDKLTRLYLTPEHRKAADLVGEWMRQAGLEVTEDSLGTVRGRLSSPSTANSKKRLLIGSHIDTVIDGGKFDGSLGVICAILAAREIRKRGMELPFDIDVLAFGDEEGVRFPTTLLSSSALAGTVPPGELDACDSDGISVAAALREFGGDPENIGGIKEDPDKVIGYLEVHIEQGPVLENEELPIGIVTSLAGAERHWITVQGEAGHAGTVPMDIRRDALSVAADLIGAIEVAAKSAKRDSVVATIGSLEVSPGAVNVIPAEVKMTLDLRAAREEPRAAAIEAIKAEAARISEKRGCRIEFDQFHEVKTSPCAQVFQDAAERAIASMNIRPHRLMSGAGHDGQAMKALTEIGMLFVRCRNGISHNPAEHVSVEDMGVAVEAMVRWVAEIAQEGAGA</sequence>
<comment type="subunit">
    <text evidence="3">Homodimer.</text>
</comment>
<evidence type="ECO:0000256" key="1">
    <source>
        <dbReference type="ARBA" id="ARBA00001936"/>
    </source>
</evidence>
<evidence type="ECO:0000259" key="9">
    <source>
        <dbReference type="Pfam" id="PF07687"/>
    </source>
</evidence>
<evidence type="ECO:0000256" key="7">
    <source>
        <dbReference type="PIRSR" id="PIRSR001235-1"/>
    </source>
</evidence>
<keyword evidence="6" id="KW-0464">Manganese</keyword>
<feature type="binding site" evidence="7">
    <location>
        <position position="132"/>
    </location>
    <ligand>
        <name>Zn(2+)</name>
        <dbReference type="ChEBI" id="CHEBI:29105"/>
        <label>2</label>
    </ligand>
</feature>
<dbReference type="PANTHER" id="PTHR32494">
    <property type="entry name" value="ALLANTOATE DEIMINASE-RELATED"/>
    <property type="match status" value="1"/>
</dbReference>
<organism evidence="10 11">
    <name type="scientific">Stappia sediminis</name>
    <dbReference type="NCBI Taxonomy" id="2692190"/>
    <lineage>
        <taxon>Bacteria</taxon>
        <taxon>Pseudomonadati</taxon>
        <taxon>Pseudomonadota</taxon>
        <taxon>Alphaproteobacteria</taxon>
        <taxon>Hyphomicrobiales</taxon>
        <taxon>Stappiaceae</taxon>
        <taxon>Stappia</taxon>
    </lineage>
</organism>
<keyword evidence="7" id="KW-0862">Zinc</keyword>
<evidence type="ECO:0000256" key="8">
    <source>
        <dbReference type="PIRSR" id="PIRSR001235-2"/>
    </source>
</evidence>
<feature type="binding site" evidence="7">
    <location>
        <position position="97"/>
    </location>
    <ligand>
        <name>Zn(2+)</name>
        <dbReference type="ChEBI" id="CHEBI:29105"/>
        <label>2</label>
    </ligand>
</feature>
<proteinExistence type="inferred from homology"/>
<dbReference type="GO" id="GO:0016813">
    <property type="term" value="F:hydrolase activity, acting on carbon-nitrogen (but not peptide) bonds, in linear amidines"/>
    <property type="evidence" value="ECO:0007669"/>
    <property type="project" value="InterPro"/>
</dbReference>
<feature type="domain" description="Peptidase M20 dimerisation" evidence="9">
    <location>
        <begin position="220"/>
        <end position="316"/>
    </location>
</feature>
<protein>
    <submittedName>
        <fullName evidence="10">Allantoate amidohydrolase</fullName>
    </submittedName>
</protein>
<feature type="binding site" evidence="8">
    <location>
        <position position="282"/>
    </location>
    <ligand>
        <name>allantoate</name>
        <dbReference type="ChEBI" id="CHEBI:17536"/>
    </ligand>
</feature>
<dbReference type="Gene3D" id="3.40.630.10">
    <property type="entry name" value="Zn peptidases"/>
    <property type="match status" value="1"/>
</dbReference>
<dbReference type="InterPro" id="IPR010158">
    <property type="entry name" value="Amidase_Cbmase"/>
</dbReference>
<dbReference type="Proteomes" id="UP000433101">
    <property type="component" value="Unassembled WGS sequence"/>
</dbReference>
<comment type="cofactor">
    <cofactor evidence="7">
        <name>Zn(2+)</name>
        <dbReference type="ChEBI" id="CHEBI:29105"/>
    </cofactor>
    <text evidence="7">Binds 2 Zn(2+) ions per subunit.</text>
</comment>
<keyword evidence="5 10" id="KW-0378">Hydrolase</keyword>
<dbReference type="GO" id="GO:0046872">
    <property type="term" value="F:metal ion binding"/>
    <property type="evidence" value="ECO:0007669"/>
    <property type="project" value="UniProtKB-KW"/>
</dbReference>
<gene>
    <name evidence="10" type="ORF">GR183_06885</name>
</gene>
<dbReference type="PROSITE" id="PS00758">
    <property type="entry name" value="ARGE_DAPE_CPG2_1"/>
    <property type="match status" value="1"/>
</dbReference>
<dbReference type="AlphaFoldDB" id="A0A7X3LT48"/>
<feature type="binding site" evidence="7">
    <location>
        <position position="196"/>
    </location>
    <ligand>
        <name>Zn(2+)</name>
        <dbReference type="ChEBI" id="CHEBI:29105"/>
        <label>1</label>
    </ligand>
</feature>
<evidence type="ECO:0000256" key="2">
    <source>
        <dbReference type="ARBA" id="ARBA00006153"/>
    </source>
</evidence>
<comment type="similarity">
    <text evidence="2">Belongs to the peptidase M20 family.</text>
</comment>
<evidence type="ECO:0000256" key="6">
    <source>
        <dbReference type="ARBA" id="ARBA00023211"/>
    </source>
</evidence>
<dbReference type="SUPFAM" id="SSF53187">
    <property type="entry name" value="Zn-dependent exopeptidases"/>
    <property type="match status" value="1"/>
</dbReference>
<feature type="binding site" evidence="8">
    <location>
        <position position="295"/>
    </location>
    <ligand>
        <name>allantoate</name>
        <dbReference type="ChEBI" id="CHEBI:17536"/>
    </ligand>
</feature>
<evidence type="ECO:0000313" key="11">
    <source>
        <dbReference type="Proteomes" id="UP000433101"/>
    </source>
</evidence>
<keyword evidence="11" id="KW-1185">Reference proteome</keyword>
<keyword evidence="4 7" id="KW-0479">Metal-binding</keyword>
<dbReference type="InterPro" id="IPR002933">
    <property type="entry name" value="Peptidase_M20"/>
</dbReference>
<dbReference type="Pfam" id="PF07687">
    <property type="entry name" value="M20_dimer"/>
    <property type="match status" value="1"/>
</dbReference>
<evidence type="ECO:0000256" key="5">
    <source>
        <dbReference type="ARBA" id="ARBA00022801"/>
    </source>
</evidence>
<name>A0A7X3LT48_9HYPH</name>
<comment type="caution">
    <text evidence="10">The sequence shown here is derived from an EMBL/GenBank/DDBJ whole genome shotgun (WGS) entry which is preliminary data.</text>
</comment>